<organism evidence="1 2">
    <name type="scientific">Ascaris lumbricoides</name>
    <name type="common">Giant roundworm</name>
    <dbReference type="NCBI Taxonomy" id="6252"/>
    <lineage>
        <taxon>Eukaryota</taxon>
        <taxon>Metazoa</taxon>
        <taxon>Ecdysozoa</taxon>
        <taxon>Nematoda</taxon>
        <taxon>Chromadorea</taxon>
        <taxon>Rhabditida</taxon>
        <taxon>Spirurina</taxon>
        <taxon>Ascaridomorpha</taxon>
        <taxon>Ascaridoidea</taxon>
        <taxon>Ascarididae</taxon>
        <taxon>Ascaris</taxon>
    </lineage>
</organism>
<protein>
    <submittedName>
        <fullName evidence="2">Uncharacterized protein</fullName>
    </submittedName>
</protein>
<sequence>MTTYLMGAIISCTICREANVVNQTHTSPYKAADLR</sequence>
<accession>A0A0M3HQS9</accession>
<name>A0A0M3HQS9_ASCLU</name>
<dbReference type="Proteomes" id="UP000036681">
    <property type="component" value="Unplaced"/>
</dbReference>
<evidence type="ECO:0000313" key="2">
    <source>
        <dbReference type="WBParaSite" id="ALUE_0000451301-mRNA-1"/>
    </source>
</evidence>
<keyword evidence="1" id="KW-1185">Reference proteome</keyword>
<reference evidence="2" key="1">
    <citation type="submission" date="2017-02" db="UniProtKB">
        <authorList>
            <consortium name="WormBaseParasite"/>
        </authorList>
    </citation>
    <scope>IDENTIFICATION</scope>
</reference>
<dbReference type="AlphaFoldDB" id="A0A0M3HQS9"/>
<dbReference type="WBParaSite" id="ALUE_0000451301-mRNA-1">
    <property type="protein sequence ID" value="ALUE_0000451301-mRNA-1"/>
    <property type="gene ID" value="ALUE_0000451301"/>
</dbReference>
<proteinExistence type="predicted"/>
<evidence type="ECO:0000313" key="1">
    <source>
        <dbReference type="Proteomes" id="UP000036681"/>
    </source>
</evidence>